<gene>
    <name evidence="1" type="ORF">BKA15_004914</name>
</gene>
<organism evidence="1 2">
    <name type="scientific">Microlunatus parietis</name>
    <dbReference type="NCBI Taxonomy" id="682979"/>
    <lineage>
        <taxon>Bacteria</taxon>
        <taxon>Bacillati</taxon>
        <taxon>Actinomycetota</taxon>
        <taxon>Actinomycetes</taxon>
        <taxon>Propionibacteriales</taxon>
        <taxon>Propionibacteriaceae</taxon>
        <taxon>Microlunatus</taxon>
    </lineage>
</organism>
<protein>
    <submittedName>
        <fullName evidence="1">Uncharacterized protein</fullName>
    </submittedName>
</protein>
<evidence type="ECO:0000313" key="1">
    <source>
        <dbReference type="EMBL" id="NYE73585.1"/>
    </source>
</evidence>
<dbReference type="AlphaFoldDB" id="A0A7Y9IBD3"/>
<proteinExistence type="predicted"/>
<name>A0A7Y9IBD3_9ACTN</name>
<sequence length="90" mass="9748">MKIKIGLTVADQRRALNVISAYLREDGPAMQAALQDALTADRAGELLLSVPHVLKQAFPEMGGREFAVWLKQSTLAAVRAEHDHEPGDAA</sequence>
<keyword evidence="2" id="KW-1185">Reference proteome</keyword>
<comment type="caution">
    <text evidence="1">The sequence shown here is derived from an EMBL/GenBank/DDBJ whole genome shotgun (WGS) entry which is preliminary data.</text>
</comment>
<evidence type="ECO:0000313" key="2">
    <source>
        <dbReference type="Proteomes" id="UP000569914"/>
    </source>
</evidence>
<reference evidence="1 2" key="1">
    <citation type="submission" date="2020-07" db="EMBL/GenBank/DDBJ databases">
        <title>Sequencing the genomes of 1000 actinobacteria strains.</title>
        <authorList>
            <person name="Klenk H.-P."/>
        </authorList>
    </citation>
    <scope>NUCLEOTIDE SEQUENCE [LARGE SCALE GENOMIC DNA]</scope>
    <source>
        <strain evidence="1 2">DSM 22083</strain>
    </source>
</reference>
<accession>A0A7Y9IBD3</accession>
<dbReference type="EMBL" id="JACCBU010000001">
    <property type="protein sequence ID" value="NYE73585.1"/>
    <property type="molecule type" value="Genomic_DNA"/>
</dbReference>
<dbReference type="Proteomes" id="UP000569914">
    <property type="component" value="Unassembled WGS sequence"/>
</dbReference>
<dbReference type="RefSeq" id="WP_179755190.1">
    <property type="nucleotide sequence ID" value="NZ_JACCBU010000001.1"/>
</dbReference>